<keyword evidence="4" id="KW-0690">Ribosome biogenesis</keyword>
<dbReference type="AlphaFoldDB" id="A0A5R9F237"/>
<evidence type="ECO:0000256" key="4">
    <source>
        <dbReference type="HAMAP-Rule" id="MF_01468"/>
    </source>
</evidence>
<dbReference type="Gene3D" id="1.10.1520.10">
    <property type="entry name" value="Ribonuclease III domain"/>
    <property type="match status" value="1"/>
</dbReference>
<keyword evidence="4" id="KW-0963">Cytoplasm</keyword>
<keyword evidence="2 4" id="KW-0255">Endonuclease</keyword>
<evidence type="ECO:0000256" key="3">
    <source>
        <dbReference type="ARBA" id="ARBA00022801"/>
    </source>
</evidence>
<comment type="caution">
    <text evidence="6">The sequence shown here is derived from an EMBL/GenBank/DDBJ whole genome shotgun (WGS) entry which is preliminary data.</text>
</comment>
<dbReference type="SMART" id="SM00535">
    <property type="entry name" value="RIBOc"/>
    <property type="match status" value="1"/>
</dbReference>
<evidence type="ECO:0000256" key="1">
    <source>
        <dbReference type="ARBA" id="ARBA00022722"/>
    </source>
</evidence>
<keyword evidence="3 4" id="KW-0378">Hydrolase</keyword>
<comment type="subunit">
    <text evidence="4">Homodimer.</text>
</comment>
<proteinExistence type="inferred from homology"/>
<evidence type="ECO:0000256" key="2">
    <source>
        <dbReference type="ARBA" id="ARBA00022759"/>
    </source>
</evidence>
<feature type="domain" description="RNase III" evidence="5">
    <location>
        <begin position="1"/>
        <end position="137"/>
    </location>
</feature>
<comment type="similarity">
    <text evidence="4">Belongs to the MrnC RNase family.</text>
</comment>
<evidence type="ECO:0000313" key="6">
    <source>
        <dbReference type="EMBL" id="TLS35538.1"/>
    </source>
</evidence>
<dbReference type="GO" id="GO:0019843">
    <property type="term" value="F:rRNA binding"/>
    <property type="evidence" value="ECO:0007669"/>
    <property type="project" value="UniProtKB-UniRule"/>
</dbReference>
<sequence>MIAMRHKDVKQLNALALAYMGDAIMESHVRLHLLQLGNVRPHKLHRTATNYVSARAQASFLHHLMEHETFADEEMAVIKRGRNAKSGTIPKNTDVQTYRHSTALEALIGYLYLSGNDERVDEMMDKMFAFVEQPMKERSEIE</sequence>
<dbReference type="HAMAP" id="MF_01468">
    <property type="entry name" value="RNase_Mini_III"/>
    <property type="match status" value="1"/>
</dbReference>
<keyword evidence="4" id="KW-0460">Magnesium</keyword>
<keyword evidence="1 4" id="KW-0540">Nuclease</keyword>
<dbReference type="InterPro" id="IPR000999">
    <property type="entry name" value="RNase_III_dom"/>
</dbReference>
<dbReference type="InterPro" id="IPR036389">
    <property type="entry name" value="RNase_III_sf"/>
</dbReference>
<protein>
    <recommendedName>
        <fullName evidence="4">Mini-ribonuclease 3</fullName>
        <shortName evidence="4">Mini-3</shortName>
        <shortName evidence="4">Mini-RNase 3</shortName>
        <ecNumber evidence="4">3.1.26.-</ecNumber>
    </recommendedName>
    <alternativeName>
        <fullName evidence="4">Mini-RNase III</fullName>
        <shortName evidence="4">Mini-III</shortName>
    </alternativeName>
</protein>
<reference evidence="6 7" key="1">
    <citation type="submission" date="2019-04" db="EMBL/GenBank/DDBJ databases">
        <title>Bacillus caeni sp. nov., a bacterium isolated from mangrove sediment.</title>
        <authorList>
            <person name="Huang H."/>
            <person name="Mo K."/>
            <person name="Hu Y."/>
        </authorList>
    </citation>
    <scope>NUCLEOTIDE SEQUENCE [LARGE SCALE GENOMIC DNA]</scope>
    <source>
        <strain evidence="6 7">HB172195</strain>
    </source>
</reference>
<dbReference type="GO" id="GO:0006364">
    <property type="term" value="P:rRNA processing"/>
    <property type="evidence" value="ECO:0007669"/>
    <property type="project" value="UniProtKB-UniRule"/>
</dbReference>
<dbReference type="PANTHER" id="PTHR34276">
    <property type="entry name" value="MINI-RIBONUCLEASE 3"/>
    <property type="match status" value="1"/>
</dbReference>
<name>A0A5R9F237_9BACL</name>
<dbReference type="RefSeq" id="WP_138128830.1">
    <property type="nucleotide sequence ID" value="NZ_SWLG01000020.1"/>
</dbReference>
<dbReference type="InterPro" id="IPR008226">
    <property type="entry name" value="Mini3_fam"/>
</dbReference>
<dbReference type="OrthoDB" id="46571at2"/>
<dbReference type="SUPFAM" id="SSF69065">
    <property type="entry name" value="RNase III domain-like"/>
    <property type="match status" value="1"/>
</dbReference>
<keyword evidence="4" id="KW-0699">rRNA-binding</keyword>
<dbReference type="EC" id="3.1.26.-" evidence="4"/>
<dbReference type="PANTHER" id="PTHR34276:SF1">
    <property type="entry name" value="MINI-RIBONUCLEASE 3"/>
    <property type="match status" value="1"/>
</dbReference>
<evidence type="ECO:0000313" key="7">
    <source>
        <dbReference type="Proteomes" id="UP000308230"/>
    </source>
</evidence>
<dbReference type="GO" id="GO:0005737">
    <property type="term" value="C:cytoplasm"/>
    <property type="evidence" value="ECO:0007669"/>
    <property type="project" value="UniProtKB-SubCell"/>
</dbReference>
<comment type="cofactor">
    <cofactor evidence="4">
        <name>Mg(2+)</name>
        <dbReference type="ChEBI" id="CHEBI:18420"/>
    </cofactor>
</comment>
<keyword evidence="4" id="KW-0694">RNA-binding</keyword>
<comment type="function">
    <text evidence="4">Involved in correct processing of both the 5' and 3' ends of 23S rRNA precursor. Processes 30S rRNA precursor transcript even in absence of ribonuclease 3 (Rnc); Rnc processes 30S rRNA into smaller rRNA precursors.</text>
</comment>
<dbReference type="Proteomes" id="UP000308230">
    <property type="component" value="Unassembled WGS sequence"/>
</dbReference>
<gene>
    <name evidence="4" type="primary">mrnC</name>
    <name evidence="6" type="ORF">FCL54_20125</name>
</gene>
<dbReference type="EMBL" id="SWLG01000020">
    <property type="protein sequence ID" value="TLS35538.1"/>
    <property type="molecule type" value="Genomic_DNA"/>
</dbReference>
<comment type="subcellular location">
    <subcellularLocation>
        <location evidence="4">Cytoplasm</location>
    </subcellularLocation>
</comment>
<dbReference type="PIRSF" id="PIRSF005520">
    <property type="entry name" value="UCP005520"/>
    <property type="match status" value="1"/>
</dbReference>
<organism evidence="6 7">
    <name type="scientific">Exobacillus caeni</name>
    <dbReference type="NCBI Taxonomy" id="2574798"/>
    <lineage>
        <taxon>Bacteria</taxon>
        <taxon>Bacillati</taxon>
        <taxon>Bacillota</taxon>
        <taxon>Bacilli</taxon>
        <taxon>Bacillales</taxon>
        <taxon>Guptibacillaceae</taxon>
        <taxon>Exobacillus</taxon>
    </lineage>
</organism>
<feature type="active site" evidence="4">
    <location>
        <position position="22"/>
    </location>
</feature>
<evidence type="ECO:0000259" key="5">
    <source>
        <dbReference type="SMART" id="SM00535"/>
    </source>
</evidence>
<dbReference type="Pfam" id="PF00636">
    <property type="entry name" value="Ribonuclease_3"/>
    <property type="match status" value="1"/>
</dbReference>
<dbReference type="CDD" id="cd00593">
    <property type="entry name" value="RIBOc"/>
    <property type="match status" value="1"/>
</dbReference>
<keyword evidence="4" id="KW-0698">rRNA processing</keyword>
<dbReference type="GO" id="GO:0004525">
    <property type="term" value="F:ribonuclease III activity"/>
    <property type="evidence" value="ECO:0007669"/>
    <property type="project" value="InterPro"/>
</dbReference>
<accession>A0A5R9F237</accession>
<keyword evidence="7" id="KW-1185">Reference proteome</keyword>